<dbReference type="RefSeq" id="WP_184000716.1">
    <property type="nucleotide sequence ID" value="NZ_JACIEH010000006.1"/>
</dbReference>
<protein>
    <submittedName>
        <fullName evidence="5">NAD(P)-dependent dehydrogenase (Short-subunit alcohol dehydrogenase family)</fullName>
    </submittedName>
</protein>
<comment type="similarity">
    <text evidence="1 3">Belongs to the short-chain dehydrogenases/reductases (SDR) family.</text>
</comment>
<keyword evidence="6" id="KW-1185">Reference proteome</keyword>
<dbReference type="CDD" id="cd05233">
    <property type="entry name" value="SDR_c"/>
    <property type="match status" value="1"/>
</dbReference>
<evidence type="ECO:0000256" key="2">
    <source>
        <dbReference type="ARBA" id="ARBA00023002"/>
    </source>
</evidence>
<keyword evidence="2" id="KW-0560">Oxidoreductase</keyword>
<dbReference type="EMBL" id="JACIEH010000006">
    <property type="protein sequence ID" value="MBB4101353.1"/>
    <property type="molecule type" value="Genomic_DNA"/>
</dbReference>
<dbReference type="SUPFAM" id="SSF51735">
    <property type="entry name" value="NAD(P)-binding Rossmann-fold domains"/>
    <property type="match status" value="1"/>
</dbReference>
<dbReference type="PANTHER" id="PTHR43669">
    <property type="entry name" value="5-KETO-D-GLUCONATE 5-REDUCTASE"/>
    <property type="match status" value="1"/>
</dbReference>
<dbReference type="PROSITE" id="PS00061">
    <property type="entry name" value="ADH_SHORT"/>
    <property type="match status" value="1"/>
</dbReference>
<dbReference type="PANTHER" id="PTHR43669:SF3">
    <property type="entry name" value="ALCOHOL DEHYDROGENASE, PUTATIVE (AFU_ORTHOLOGUE AFUA_3G03445)-RELATED"/>
    <property type="match status" value="1"/>
</dbReference>
<organism evidence="5 6">
    <name type="scientific">Sphingomonas kyeonggiensis</name>
    <dbReference type="NCBI Taxonomy" id="1268553"/>
    <lineage>
        <taxon>Bacteria</taxon>
        <taxon>Pseudomonadati</taxon>
        <taxon>Pseudomonadota</taxon>
        <taxon>Alphaproteobacteria</taxon>
        <taxon>Sphingomonadales</taxon>
        <taxon>Sphingomonadaceae</taxon>
        <taxon>Sphingomonas</taxon>
    </lineage>
</organism>
<dbReference type="PRINTS" id="PR00081">
    <property type="entry name" value="GDHRDH"/>
</dbReference>
<gene>
    <name evidence="5" type="ORF">GGR46_004945</name>
</gene>
<dbReference type="Proteomes" id="UP000557392">
    <property type="component" value="Unassembled WGS sequence"/>
</dbReference>
<dbReference type="InterPro" id="IPR057326">
    <property type="entry name" value="KR_dom"/>
</dbReference>
<dbReference type="AlphaFoldDB" id="A0A7W6JXI6"/>
<reference evidence="5 6" key="1">
    <citation type="submission" date="2020-08" db="EMBL/GenBank/DDBJ databases">
        <title>Genomic Encyclopedia of Type Strains, Phase IV (KMG-IV): sequencing the most valuable type-strain genomes for metagenomic binning, comparative biology and taxonomic classification.</title>
        <authorList>
            <person name="Goeker M."/>
        </authorList>
    </citation>
    <scope>NUCLEOTIDE SEQUENCE [LARGE SCALE GENOMIC DNA]</scope>
    <source>
        <strain evidence="5 6">DSM 101806</strain>
    </source>
</reference>
<dbReference type="InterPro" id="IPR036291">
    <property type="entry name" value="NAD(P)-bd_dom_sf"/>
</dbReference>
<dbReference type="FunFam" id="3.40.50.720:FF:000084">
    <property type="entry name" value="Short-chain dehydrogenase reductase"/>
    <property type="match status" value="1"/>
</dbReference>
<dbReference type="SMART" id="SM00822">
    <property type="entry name" value="PKS_KR"/>
    <property type="match status" value="1"/>
</dbReference>
<evidence type="ECO:0000259" key="4">
    <source>
        <dbReference type="SMART" id="SM00822"/>
    </source>
</evidence>
<comment type="caution">
    <text evidence="5">The sequence shown here is derived from an EMBL/GenBank/DDBJ whole genome shotgun (WGS) entry which is preliminary data.</text>
</comment>
<dbReference type="Pfam" id="PF00106">
    <property type="entry name" value="adh_short"/>
    <property type="match status" value="1"/>
</dbReference>
<dbReference type="PRINTS" id="PR00080">
    <property type="entry name" value="SDRFAMILY"/>
</dbReference>
<evidence type="ECO:0000313" key="6">
    <source>
        <dbReference type="Proteomes" id="UP000557392"/>
    </source>
</evidence>
<evidence type="ECO:0000313" key="5">
    <source>
        <dbReference type="EMBL" id="MBB4101353.1"/>
    </source>
</evidence>
<dbReference type="Gene3D" id="3.40.50.720">
    <property type="entry name" value="NAD(P)-binding Rossmann-like Domain"/>
    <property type="match status" value="1"/>
</dbReference>
<evidence type="ECO:0000256" key="1">
    <source>
        <dbReference type="ARBA" id="ARBA00006484"/>
    </source>
</evidence>
<dbReference type="InterPro" id="IPR002347">
    <property type="entry name" value="SDR_fam"/>
</dbReference>
<name>A0A7W6JXI6_9SPHN</name>
<feature type="domain" description="Ketoreductase" evidence="4">
    <location>
        <begin position="11"/>
        <end position="196"/>
    </location>
</feature>
<sequence length="253" mass="26251">MGNGERDLAGRVALVTGASSGLGARFARVLAARGARLVLGARRESLLADLRDSIAGEGGEAIGVAMDVTDEASVRAAYDAGETAFGTVDTVIANAGMNMEGPALDLDIAAFDQVMAVNVRGVFLTVREGARRMIAAKADGRVLIVSSITAQSVSPGLAAYSASKAAVLQLGRVLARDWANKGVNLNILCPGYIETDLNAEWFGTEAGHKQIAKWPRRRLMDGDALDGAVAYLCGPASRFVTGSVVTVDDGQSL</sequence>
<dbReference type="InterPro" id="IPR020904">
    <property type="entry name" value="Sc_DH/Rdtase_CS"/>
</dbReference>
<evidence type="ECO:0000256" key="3">
    <source>
        <dbReference type="RuleBase" id="RU000363"/>
    </source>
</evidence>
<dbReference type="GO" id="GO:0016491">
    <property type="term" value="F:oxidoreductase activity"/>
    <property type="evidence" value="ECO:0007669"/>
    <property type="project" value="UniProtKB-KW"/>
</dbReference>
<proteinExistence type="inferred from homology"/>
<accession>A0A7W6JXI6</accession>